<dbReference type="Pfam" id="PF03537">
    <property type="entry name" value="Glyco_hydro_114"/>
    <property type="match status" value="1"/>
</dbReference>
<protein>
    <recommendedName>
        <fullName evidence="2">Glycoside-hydrolase family GH114 TIM-barrel domain-containing protein</fullName>
    </recommendedName>
</protein>
<keyword evidence="4" id="KW-1185">Reference proteome</keyword>
<dbReference type="InterPro" id="IPR016062">
    <property type="entry name" value="TM1410-rel"/>
</dbReference>
<keyword evidence="1" id="KW-0732">Signal</keyword>
<dbReference type="Gene3D" id="3.20.20.70">
    <property type="entry name" value="Aldolase class I"/>
    <property type="match status" value="2"/>
</dbReference>
<dbReference type="PRINTS" id="PR01545">
    <property type="entry name" value="THEMAYE10DUF"/>
</dbReference>
<evidence type="ECO:0000313" key="3">
    <source>
        <dbReference type="EMBL" id="NMH29137.1"/>
    </source>
</evidence>
<evidence type="ECO:0000256" key="1">
    <source>
        <dbReference type="SAM" id="SignalP"/>
    </source>
</evidence>
<name>A0A972FW61_9FLAO</name>
<dbReference type="InterPro" id="IPR017853">
    <property type="entry name" value="GH"/>
</dbReference>
<sequence length="330" mass="37034">MRFMKKILLLLLFIPFFSCSDSDDSSGNNSTDGQNYKQLMRDFVVSISQNAKADNPGFIVIPQNGIELVTQNGEENGSPDSAYLNAIDGNGQEDLFYGYDTDDQATPTETNAYLRHFLDISRQAGKTILVTDYCSTPSKMTDSYNQNASAGYISYAAPERALNVIPTTDIHNENTVDITSLSLAKNFTFFANPEGFSSKAEFVSTVASTNYDAIIIDLFYDGEQLTATDVNQLKYKANGGKRLVICYMSIGEAEDYRYYWDTGWTTSPPSWLAAENPDWPGNFKVRYWDENWQQYIFGSADSYLSRIKSSGFDGVYLDIIDAFEYFENNG</sequence>
<reference evidence="3" key="1">
    <citation type="submission" date="2020-02" db="EMBL/GenBank/DDBJ databases">
        <title>Flavobacterium sp. genome.</title>
        <authorList>
            <person name="Jung H.S."/>
            <person name="Baek J.H."/>
            <person name="Jeon C.O."/>
        </authorList>
    </citation>
    <scope>NUCLEOTIDE SEQUENCE</scope>
    <source>
        <strain evidence="3">SE-s28</strain>
    </source>
</reference>
<feature type="signal peptide" evidence="1">
    <location>
        <begin position="1"/>
        <end position="20"/>
    </location>
</feature>
<gene>
    <name evidence="3" type="ORF">G6047_13930</name>
</gene>
<proteinExistence type="predicted"/>
<comment type="caution">
    <text evidence="3">The sequence shown here is derived from an EMBL/GenBank/DDBJ whole genome shotgun (WGS) entry which is preliminary data.</text>
</comment>
<evidence type="ECO:0000313" key="4">
    <source>
        <dbReference type="Proteomes" id="UP000712080"/>
    </source>
</evidence>
<dbReference type="EMBL" id="JAAMPU010000107">
    <property type="protein sequence ID" value="NMH29137.1"/>
    <property type="molecule type" value="Genomic_DNA"/>
</dbReference>
<dbReference type="PANTHER" id="PTHR35882">
    <property type="entry name" value="PELA"/>
    <property type="match status" value="1"/>
</dbReference>
<dbReference type="SUPFAM" id="SSF51445">
    <property type="entry name" value="(Trans)glycosidases"/>
    <property type="match status" value="2"/>
</dbReference>
<dbReference type="AlphaFoldDB" id="A0A972FW61"/>
<evidence type="ECO:0000259" key="2">
    <source>
        <dbReference type="Pfam" id="PF03537"/>
    </source>
</evidence>
<dbReference type="InterPro" id="IPR004352">
    <property type="entry name" value="GH114_TIM-barrel"/>
</dbReference>
<feature type="chain" id="PRO_5037078286" description="Glycoside-hydrolase family GH114 TIM-barrel domain-containing protein" evidence="1">
    <location>
        <begin position="21"/>
        <end position="330"/>
    </location>
</feature>
<dbReference type="InterPro" id="IPR013785">
    <property type="entry name" value="Aldolase_TIM"/>
</dbReference>
<dbReference type="Proteomes" id="UP000712080">
    <property type="component" value="Unassembled WGS sequence"/>
</dbReference>
<feature type="domain" description="Glycoside-hydrolase family GH114 TIM-barrel" evidence="2">
    <location>
        <begin position="210"/>
        <end position="326"/>
    </location>
</feature>
<organism evidence="3 4">
    <name type="scientific">Flavobacterium silvaticum</name>
    <dbReference type="NCBI Taxonomy" id="1852020"/>
    <lineage>
        <taxon>Bacteria</taxon>
        <taxon>Pseudomonadati</taxon>
        <taxon>Bacteroidota</taxon>
        <taxon>Flavobacteriia</taxon>
        <taxon>Flavobacteriales</taxon>
        <taxon>Flavobacteriaceae</taxon>
        <taxon>Flavobacterium</taxon>
    </lineage>
</organism>
<accession>A0A972FW61</accession>
<dbReference type="PANTHER" id="PTHR35882:SF2">
    <property type="entry name" value="PELA"/>
    <property type="match status" value="1"/>
</dbReference>